<evidence type="ECO:0000313" key="2">
    <source>
        <dbReference type="EMBL" id="KAJ7727662.1"/>
    </source>
</evidence>
<dbReference type="AlphaFoldDB" id="A0AAD7HUX2"/>
<organism evidence="2 3">
    <name type="scientific">Mycena maculata</name>
    <dbReference type="NCBI Taxonomy" id="230809"/>
    <lineage>
        <taxon>Eukaryota</taxon>
        <taxon>Fungi</taxon>
        <taxon>Dikarya</taxon>
        <taxon>Basidiomycota</taxon>
        <taxon>Agaricomycotina</taxon>
        <taxon>Agaricomycetes</taxon>
        <taxon>Agaricomycetidae</taxon>
        <taxon>Agaricales</taxon>
        <taxon>Marasmiineae</taxon>
        <taxon>Mycenaceae</taxon>
        <taxon>Mycena</taxon>
    </lineage>
</organism>
<feature type="compositionally biased region" description="Low complexity" evidence="1">
    <location>
        <begin position="697"/>
        <end position="712"/>
    </location>
</feature>
<feature type="compositionally biased region" description="Polar residues" evidence="1">
    <location>
        <begin position="391"/>
        <end position="412"/>
    </location>
</feature>
<evidence type="ECO:0000256" key="1">
    <source>
        <dbReference type="SAM" id="MobiDB-lite"/>
    </source>
</evidence>
<comment type="caution">
    <text evidence="2">The sequence shown here is derived from an EMBL/GenBank/DDBJ whole genome shotgun (WGS) entry which is preliminary data.</text>
</comment>
<reference evidence="2" key="1">
    <citation type="submission" date="2023-03" db="EMBL/GenBank/DDBJ databases">
        <title>Massive genome expansion in bonnet fungi (Mycena s.s.) driven by repeated elements and novel gene families across ecological guilds.</title>
        <authorList>
            <consortium name="Lawrence Berkeley National Laboratory"/>
            <person name="Harder C.B."/>
            <person name="Miyauchi S."/>
            <person name="Viragh M."/>
            <person name="Kuo A."/>
            <person name="Thoen E."/>
            <person name="Andreopoulos B."/>
            <person name="Lu D."/>
            <person name="Skrede I."/>
            <person name="Drula E."/>
            <person name="Henrissat B."/>
            <person name="Morin E."/>
            <person name="Kohler A."/>
            <person name="Barry K."/>
            <person name="LaButti K."/>
            <person name="Morin E."/>
            <person name="Salamov A."/>
            <person name="Lipzen A."/>
            <person name="Mereny Z."/>
            <person name="Hegedus B."/>
            <person name="Baldrian P."/>
            <person name="Stursova M."/>
            <person name="Weitz H."/>
            <person name="Taylor A."/>
            <person name="Grigoriev I.V."/>
            <person name="Nagy L.G."/>
            <person name="Martin F."/>
            <person name="Kauserud H."/>
        </authorList>
    </citation>
    <scope>NUCLEOTIDE SEQUENCE</scope>
    <source>
        <strain evidence="2">CBHHK188m</strain>
    </source>
</reference>
<gene>
    <name evidence="2" type="ORF">DFH07DRAFT_782404</name>
</gene>
<feature type="region of interest" description="Disordered" evidence="1">
    <location>
        <begin position="361"/>
        <end position="432"/>
    </location>
</feature>
<keyword evidence="3" id="KW-1185">Reference proteome</keyword>
<sequence>MEDSYNDSDEFIEDRSNRGNYLARQNVRRWAGQLPRPTFVFGLHASLDGPVPPFRRFGPVEDYPGDNPGPRNLRTENTAAHLDVSGRYTLDTMSGSGYTTRSEDSRPFDGCEDALLRQHALSTWRDRFQDEPYWRDARYDHRPRHDDRRRYDQQSAHATGAGRSHHNNIAYAEDQCTYAQEANTARARGITPPPPPSSTSSWGPDGAQHIMPNPDLCLAPRGPDGHPQSAWLIRQDRLEPLDDDEECLPSDPGYVAEEDAQIERAYAKPLKERHDNPSWQAGNPRVLGRFWGCQIQTLEQALNLVAFMETGQQEAYELFALISQNPGAFPLHFRTEGEAHLMRHHQELERNWWVTVTGTARAPRRTRHANPHSNAGPRSHTAVNAAAGPSSRGSTASGTQQSRPYGPSTSYTLPPLSTPFARAPSALSQPAPPAYTFGSTTAVAPVPATTTVVTRNESRRTPILTADPAQGYIGASPPNPDDVAPFASEDFPPLDATINTCWDSGDVMNRYSRITPTQWNLGVRNFLGQVATTIGETPRRNDVLAAQTFFALAPADRRRYSHQYCLFLTTATRLFSVPGLFDHVMSIGEYQLAQLPMAHYPFLTDNLTIFLVAAWFGQHGIVPGTPDVEALEDFARVRRNMTAHIENLNNVEWHDEPCDTTTALAMTAGEIPHWSIIVHAPVRPMPIGIEASAHVPGAAMDTTPDDAAAPGAIQASGELPGLNPDHLK</sequence>
<accession>A0AAD7HUX2</accession>
<feature type="region of interest" description="Disordered" evidence="1">
    <location>
        <begin position="186"/>
        <end position="225"/>
    </location>
</feature>
<name>A0AAD7HUX2_9AGAR</name>
<feature type="region of interest" description="Disordered" evidence="1">
    <location>
        <begin position="697"/>
        <end position="728"/>
    </location>
</feature>
<evidence type="ECO:0000313" key="3">
    <source>
        <dbReference type="Proteomes" id="UP001215280"/>
    </source>
</evidence>
<proteinExistence type="predicted"/>
<dbReference type="Proteomes" id="UP001215280">
    <property type="component" value="Unassembled WGS sequence"/>
</dbReference>
<protein>
    <submittedName>
        <fullName evidence="2">Uncharacterized protein</fullName>
    </submittedName>
</protein>
<feature type="region of interest" description="Disordered" evidence="1">
    <location>
        <begin position="144"/>
        <end position="167"/>
    </location>
</feature>
<dbReference type="EMBL" id="JARJLG010000210">
    <property type="protein sequence ID" value="KAJ7727662.1"/>
    <property type="molecule type" value="Genomic_DNA"/>
</dbReference>